<gene>
    <name evidence="8" type="ORF">BLGHR1_11574</name>
</gene>
<evidence type="ECO:0000256" key="6">
    <source>
        <dbReference type="RuleBase" id="RU000461"/>
    </source>
</evidence>
<dbReference type="PANTHER" id="PTHR24305:SF166">
    <property type="entry name" value="CYTOCHROME P450 12A4, MITOCHONDRIAL-RELATED"/>
    <property type="match status" value="1"/>
</dbReference>
<dbReference type="CDD" id="cd11059">
    <property type="entry name" value="CYP_fungal"/>
    <property type="match status" value="1"/>
</dbReference>
<dbReference type="GO" id="GO:0004497">
    <property type="term" value="F:monooxygenase activity"/>
    <property type="evidence" value="ECO:0007669"/>
    <property type="project" value="UniProtKB-KW"/>
</dbReference>
<dbReference type="InterPro" id="IPR002401">
    <property type="entry name" value="Cyt_P450_E_grp-I"/>
</dbReference>
<sequence>MIFMNLWIPGSVILILVVLYKFIIYPLFLCPLSKIPRAHWSCSISPIWILWIRYRNRENQNVHRAHQNLGSIVRLGPYELSVNSIEAMRTVYSGGFEKGEWYSSFDNYGISSVPCMFSTHHSQPHSARKRMVAKVYSKSFIQSSSIIEKQSQIILFERLLPLLKNTALPECFPNGIDIHEIWNATAMDFITAYIFGLRNSSNFLENEAVRKRWFHLYNSRKKYDFFPQELPRLTKFLKRIHINLVPKWVNEATKEIEAWTKELCETTFDFVQRAAMEEVEAENQPVVFEAILSGIQKAKDLEKGSILENTMVKFPELSIASEVYDHLAAGHETSGITLTYLSWHLSQRQLVQDALRAELLKLEPNFLLSSSQNHHSLPKVKAIDELPLLHAVLMETLRQRTAIPGGQPRMTPDVTCSLESYSIPGNMRVGMQAFSAHKNAAAFPNPEIWDPMRWLDTQNGYTKEQRQERDRWFWAFSSGSRMCIGRNFAMQEIKLIIAAVYTNFRTRIVDDEGIEQIDGHTCGPASGKLILELEATK</sequence>
<evidence type="ECO:0000313" key="8">
    <source>
        <dbReference type="EMBL" id="SZF00825.1"/>
    </source>
</evidence>
<dbReference type="PROSITE" id="PS00086">
    <property type="entry name" value="CYTOCHROME_P450"/>
    <property type="match status" value="1"/>
</dbReference>
<dbReference type="AlphaFoldDB" id="A0A383UMN7"/>
<dbReference type="InterPro" id="IPR036396">
    <property type="entry name" value="Cyt_P450_sf"/>
</dbReference>
<keyword evidence="6" id="KW-0503">Monooxygenase</keyword>
<keyword evidence="7" id="KW-0472">Membrane</keyword>
<dbReference type="Gene3D" id="1.10.630.10">
    <property type="entry name" value="Cytochrome P450"/>
    <property type="match status" value="1"/>
</dbReference>
<dbReference type="GO" id="GO:0016705">
    <property type="term" value="F:oxidoreductase activity, acting on paired donors, with incorporation or reduction of molecular oxygen"/>
    <property type="evidence" value="ECO:0007669"/>
    <property type="project" value="InterPro"/>
</dbReference>
<dbReference type="InterPro" id="IPR001128">
    <property type="entry name" value="Cyt_P450"/>
</dbReference>
<evidence type="ECO:0000256" key="4">
    <source>
        <dbReference type="ARBA" id="ARBA00023004"/>
    </source>
</evidence>
<dbReference type="GO" id="GO:0020037">
    <property type="term" value="F:heme binding"/>
    <property type="evidence" value="ECO:0007669"/>
    <property type="project" value="InterPro"/>
</dbReference>
<dbReference type="PANTHER" id="PTHR24305">
    <property type="entry name" value="CYTOCHROME P450"/>
    <property type="match status" value="1"/>
</dbReference>
<evidence type="ECO:0000256" key="7">
    <source>
        <dbReference type="SAM" id="Phobius"/>
    </source>
</evidence>
<comment type="similarity">
    <text evidence="2 6">Belongs to the cytochrome P450 family.</text>
</comment>
<dbReference type="PRINTS" id="PR00385">
    <property type="entry name" value="P450"/>
</dbReference>
<evidence type="ECO:0008006" key="10">
    <source>
        <dbReference type="Google" id="ProtNLM"/>
    </source>
</evidence>
<keyword evidence="7" id="KW-1133">Transmembrane helix</keyword>
<keyword evidence="6" id="KW-0560">Oxidoreductase</keyword>
<dbReference type="PRINTS" id="PR00463">
    <property type="entry name" value="EP450I"/>
</dbReference>
<feature type="transmembrane region" description="Helical" evidence="7">
    <location>
        <begin position="6"/>
        <end position="28"/>
    </location>
</feature>
<dbReference type="VEuPathDB" id="FungiDB:BLGHR1_11574"/>
<organism evidence="8 9">
    <name type="scientific">Blumeria hordei</name>
    <name type="common">Barley powdery mildew</name>
    <name type="synonym">Blumeria graminis f. sp. hordei</name>
    <dbReference type="NCBI Taxonomy" id="2867405"/>
    <lineage>
        <taxon>Eukaryota</taxon>
        <taxon>Fungi</taxon>
        <taxon>Dikarya</taxon>
        <taxon>Ascomycota</taxon>
        <taxon>Pezizomycotina</taxon>
        <taxon>Leotiomycetes</taxon>
        <taxon>Erysiphales</taxon>
        <taxon>Erysiphaceae</taxon>
        <taxon>Blumeria</taxon>
    </lineage>
</organism>
<keyword evidence="3 5" id="KW-0479">Metal-binding</keyword>
<name>A0A383UMN7_BLUHO</name>
<keyword evidence="4 5" id="KW-0408">Iron</keyword>
<evidence type="ECO:0000256" key="5">
    <source>
        <dbReference type="PIRSR" id="PIRSR602401-1"/>
    </source>
</evidence>
<keyword evidence="5 6" id="KW-0349">Heme</keyword>
<feature type="binding site" description="axial binding residue" evidence="5">
    <location>
        <position position="483"/>
    </location>
    <ligand>
        <name>heme</name>
        <dbReference type="ChEBI" id="CHEBI:30413"/>
    </ligand>
    <ligandPart>
        <name>Fe</name>
        <dbReference type="ChEBI" id="CHEBI:18248"/>
    </ligandPart>
</feature>
<keyword evidence="7" id="KW-0812">Transmembrane</keyword>
<reference evidence="8 9" key="1">
    <citation type="submission" date="2017-11" db="EMBL/GenBank/DDBJ databases">
        <authorList>
            <person name="Kracher B."/>
        </authorList>
    </citation>
    <scope>NUCLEOTIDE SEQUENCE [LARGE SCALE GENOMIC DNA]</scope>
    <source>
        <strain evidence="8 9">RACE1</strain>
    </source>
</reference>
<accession>A0A383UMN7</accession>
<proteinExistence type="inferred from homology"/>
<dbReference type="EMBL" id="UNSH01000028">
    <property type="protein sequence ID" value="SZF00825.1"/>
    <property type="molecule type" value="Genomic_DNA"/>
</dbReference>
<dbReference type="Proteomes" id="UP000275772">
    <property type="component" value="Unassembled WGS sequence"/>
</dbReference>
<evidence type="ECO:0000256" key="1">
    <source>
        <dbReference type="ARBA" id="ARBA00001971"/>
    </source>
</evidence>
<dbReference type="Pfam" id="PF00067">
    <property type="entry name" value="p450"/>
    <property type="match status" value="1"/>
</dbReference>
<dbReference type="GO" id="GO:0005506">
    <property type="term" value="F:iron ion binding"/>
    <property type="evidence" value="ECO:0007669"/>
    <property type="project" value="InterPro"/>
</dbReference>
<dbReference type="InterPro" id="IPR050121">
    <property type="entry name" value="Cytochrome_P450_monoxygenase"/>
</dbReference>
<comment type="cofactor">
    <cofactor evidence="1 5">
        <name>heme</name>
        <dbReference type="ChEBI" id="CHEBI:30413"/>
    </cofactor>
</comment>
<protein>
    <recommendedName>
        <fullName evidence="10">Cytochrome P450</fullName>
    </recommendedName>
</protein>
<dbReference type="InterPro" id="IPR017972">
    <property type="entry name" value="Cyt_P450_CS"/>
</dbReference>
<evidence type="ECO:0000256" key="2">
    <source>
        <dbReference type="ARBA" id="ARBA00010617"/>
    </source>
</evidence>
<dbReference type="SUPFAM" id="SSF48264">
    <property type="entry name" value="Cytochrome P450"/>
    <property type="match status" value="1"/>
</dbReference>
<evidence type="ECO:0000256" key="3">
    <source>
        <dbReference type="ARBA" id="ARBA00022723"/>
    </source>
</evidence>
<evidence type="ECO:0000313" key="9">
    <source>
        <dbReference type="Proteomes" id="UP000275772"/>
    </source>
</evidence>